<name>A0A9W7LCT0_9STRA</name>
<feature type="transmembrane region" description="Helical" evidence="1">
    <location>
        <begin position="182"/>
        <end position="198"/>
    </location>
</feature>
<reference evidence="3" key="1">
    <citation type="journal article" date="2023" name="Commun. Biol.">
        <title>Genome analysis of Parmales, the sister group of diatoms, reveals the evolutionary specialization of diatoms from phago-mixotrophs to photoautotrophs.</title>
        <authorList>
            <person name="Ban H."/>
            <person name="Sato S."/>
            <person name="Yoshikawa S."/>
            <person name="Yamada K."/>
            <person name="Nakamura Y."/>
            <person name="Ichinomiya M."/>
            <person name="Sato N."/>
            <person name="Blanc-Mathieu R."/>
            <person name="Endo H."/>
            <person name="Kuwata A."/>
            <person name="Ogata H."/>
        </authorList>
    </citation>
    <scope>NUCLEOTIDE SEQUENCE [LARGE SCALE GENOMIC DNA]</scope>
</reference>
<dbReference type="OrthoDB" id="200629at2759"/>
<dbReference type="Proteomes" id="UP001165065">
    <property type="component" value="Unassembled WGS sequence"/>
</dbReference>
<organism evidence="2 3">
    <name type="scientific">Triparma columacea</name>
    <dbReference type="NCBI Taxonomy" id="722753"/>
    <lineage>
        <taxon>Eukaryota</taxon>
        <taxon>Sar</taxon>
        <taxon>Stramenopiles</taxon>
        <taxon>Ochrophyta</taxon>
        <taxon>Bolidophyceae</taxon>
        <taxon>Parmales</taxon>
        <taxon>Triparmaceae</taxon>
        <taxon>Triparma</taxon>
    </lineage>
</organism>
<keyword evidence="1" id="KW-0812">Transmembrane</keyword>
<feature type="transmembrane region" description="Helical" evidence="1">
    <location>
        <begin position="229"/>
        <end position="248"/>
    </location>
</feature>
<feature type="transmembrane region" description="Helical" evidence="1">
    <location>
        <begin position="37"/>
        <end position="55"/>
    </location>
</feature>
<keyword evidence="3" id="KW-1185">Reference proteome</keyword>
<accession>A0A9W7LCT0</accession>
<evidence type="ECO:0000313" key="3">
    <source>
        <dbReference type="Proteomes" id="UP001165065"/>
    </source>
</evidence>
<gene>
    <name evidence="2" type="ORF">TrCOL_g8724</name>
</gene>
<dbReference type="EMBL" id="BRYA01000233">
    <property type="protein sequence ID" value="GMI44952.1"/>
    <property type="molecule type" value="Genomic_DNA"/>
</dbReference>
<feature type="transmembrane region" description="Helical" evidence="1">
    <location>
        <begin position="62"/>
        <end position="78"/>
    </location>
</feature>
<sequence>MERKEVIKLCGLLFVFTACYFSGKTIVDSIEALRGEWVHWPFGAIIPVIVVVQYVRRCVPPIYGICGPISSVVLLIFADKLGAYHGALLYQSMKLEELIIMPSLRYLYSQQMEQVIEGGEEIWWLSNSFRRGLKMFDDTYSEIVVGASWSKQWFTVWMFNMTYFFNDYVCLFWFSTRSKMPYFHYCGAYVVGIVLEYPKTLFKFKIYTGLLDAASSSSFWDVFAHAADFAWYELLLFGLTTCCATLFVHGLHIRMVFRACVGNRFKEEGVGVVEVGVVEVGETPQLRREGEEVKKLMV</sequence>
<evidence type="ECO:0000256" key="1">
    <source>
        <dbReference type="SAM" id="Phobius"/>
    </source>
</evidence>
<protein>
    <submittedName>
        <fullName evidence="2">Uncharacterized protein</fullName>
    </submittedName>
</protein>
<dbReference type="PROSITE" id="PS51257">
    <property type="entry name" value="PROKAR_LIPOPROTEIN"/>
    <property type="match status" value="1"/>
</dbReference>
<feature type="transmembrane region" description="Helical" evidence="1">
    <location>
        <begin position="154"/>
        <end position="175"/>
    </location>
</feature>
<proteinExistence type="predicted"/>
<comment type="caution">
    <text evidence="2">The sequence shown here is derived from an EMBL/GenBank/DDBJ whole genome shotgun (WGS) entry which is preliminary data.</text>
</comment>
<dbReference type="AlphaFoldDB" id="A0A9W7LCT0"/>
<keyword evidence="1" id="KW-1133">Transmembrane helix</keyword>
<keyword evidence="1" id="KW-0472">Membrane</keyword>
<evidence type="ECO:0000313" key="2">
    <source>
        <dbReference type="EMBL" id="GMI44952.1"/>
    </source>
</evidence>